<name>A0A8J3S981_9ACTN</name>
<accession>A0A8J3S981</accession>
<evidence type="ECO:0000313" key="3">
    <source>
        <dbReference type="Proteomes" id="UP000619788"/>
    </source>
</evidence>
<feature type="region of interest" description="Disordered" evidence="1">
    <location>
        <begin position="1"/>
        <end position="43"/>
    </location>
</feature>
<evidence type="ECO:0000313" key="2">
    <source>
        <dbReference type="EMBL" id="GIH90232.1"/>
    </source>
</evidence>
<gene>
    <name evidence="2" type="ORF">Psi01_08620</name>
</gene>
<evidence type="ECO:0000256" key="1">
    <source>
        <dbReference type="SAM" id="MobiDB-lite"/>
    </source>
</evidence>
<organism evidence="2 3">
    <name type="scientific">Planobispora siamensis</name>
    <dbReference type="NCBI Taxonomy" id="936338"/>
    <lineage>
        <taxon>Bacteria</taxon>
        <taxon>Bacillati</taxon>
        <taxon>Actinomycetota</taxon>
        <taxon>Actinomycetes</taxon>
        <taxon>Streptosporangiales</taxon>
        <taxon>Streptosporangiaceae</taxon>
        <taxon>Planobispora</taxon>
    </lineage>
</organism>
<dbReference type="AlphaFoldDB" id="A0A8J3S981"/>
<keyword evidence="3" id="KW-1185">Reference proteome</keyword>
<dbReference type="Proteomes" id="UP000619788">
    <property type="component" value="Unassembled WGS sequence"/>
</dbReference>
<dbReference type="EMBL" id="BOOJ01000009">
    <property type="protein sequence ID" value="GIH90232.1"/>
    <property type="molecule type" value="Genomic_DNA"/>
</dbReference>
<comment type="caution">
    <text evidence="2">The sequence shown here is derived from an EMBL/GenBank/DDBJ whole genome shotgun (WGS) entry which is preliminary data.</text>
</comment>
<sequence>MKGSRGGLAESGPGGEETDLAEAEEEERVEIVSRPEQAPVETGDRAVAGDVLHGADHIARRDLLAQPY</sequence>
<protein>
    <submittedName>
        <fullName evidence="2">Uncharacterized protein</fullName>
    </submittedName>
</protein>
<proteinExistence type="predicted"/>
<feature type="compositionally biased region" description="Acidic residues" evidence="1">
    <location>
        <begin position="16"/>
        <end position="28"/>
    </location>
</feature>
<reference evidence="2 3" key="1">
    <citation type="submission" date="2021-01" db="EMBL/GenBank/DDBJ databases">
        <title>Whole genome shotgun sequence of Planobispora siamensis NBRC 107568.</title>
        <authorList>
            <person name="Komaki H."/>
            <person name="Tamura T."/>
        </authorList>
    </citation>
    <scope>NUCLEOTIDE SEQUENCE [LARGE SCALE GENOMIC DNA]</scope>
    <source>
        <strain evidence="2 3">NBRC 107568</strain>
    </source>
</reference>